<keyword evidence="2" id="KW-1185">Reference proteome</keyword>
<evidence type="ECO:0000313" key="2">
    <source>
        <dbReference type="Proteomes" id="UP000821845"/>
    </source>
</evidence>
<accession>A0ACB7S2L9</accession>
<dbReference type="EMBL" id="CM023486">
    <property type="protein sequence ID" value="KAH6929143.1"/>
    <property type="molecule type" value="Genomic_DNA"/>
</dbReference>
<sequence>MPPRKNTARRGRPWAKFGDSGDRTPSSQDEASDGAEVVASTDNTMKPGEPAKKPATPARKVAAPKPRPAAASAAIEPAAKKRAVTAKPAAAKGDSVARTVSEASEAEAEDDGPFEALVLDADDDEEVPAGDGETGAEEEAAANDEGVAVTEEENGEGDVDAAEPGDAPDGGEVADDGNGDYAGEPEEGAEGWEGEAAEGDANEGGTTAEYEEGGEAEFAEGDEMVDAEHPTEDGMEADAAAENAGENAPNGALEPSAEGDEGAEPPGNEVAVKVEDPGEDAAASGVADAEGETIVRDLAPSDRDFVAPEDEEVKEEPTTEVTRLWDLCPDVELDSAETITTSVHEGIQRCVRQFIERLLRDAKETGTVPDDASVAAQDGKPMFGCDLCNITMAEPELFDCHIESQRHVKRLRWLYFMSMNKELGNYHCRVCRMSVPCKDHLVGHFRSDRHQCLSKCLNVHPKYAEHALSQHYPKGDHYHAAIPLQAWGRAAVGAQSCMGQDPRCSSPNQGSAVWSAETLAKRAGMPDLLTAPRLCLLSTMFMAFSLFFCLTAKVKSLLQPQQQQPPSATASQPSATGGSGQQTKNEELSPPPSSQGFIFHCEICQVIAYHEDQIQEGKKHRAKMAEELEKLEKQKPDTAKKGTAKGDGAQTTKAVSKDTVKGPSKGTAPKKGPVPPLGHKRQRSPSPFSRGPAWSPPPHMRSPPRDIWSGGPPPRKRSPEPFLDPMARDLFSGSSGPGGAFEPGLRGPQPGVLEDYAERRGPGGMPDPTSVAATLETMIQLQQRLLNITGPQQGSGGGSGGYHDEEYGRGLQDMDLQKSLQQLRQSQRYSVGGSPPPYGAGGTLTKLFSWPIHGQLTTTIS</sequence>
<name>A0ACB7S2L9_HYAAI</name>
<organism evidence="1 2">
    <name type="scientific">Hyalomma asiaticum</name>
    <name type="common">Tick</name>
    <dbReference type="NCBI Taxonomy" id="266040"/>
    <lineage>
        <taxon>Eukaryota</taxon>
        <taxon>Metazoa</taxon>
        <taxon>Ecdysozoa</taxon>
        <taxon>Arthropoda</taxon>
        <taxon>Chelicerata</taxon>
        <taxon>Arachnida</taxon>
        <taxon>Acari</taxon>
        <taxon>Parasitiformes</taxon>
        <taxon>Ixodida</taxon>
        <taxon>Ixodoidea</taxon>
        <taxon>Ixodidae</taxon>
        <taxon>Hyalomminae</taxon>
        <taxon>Hyalomma</taxon>
    </lineage>
</organism>
<reference evidence="1" key="1">
    <citation type="submission" date="2020-05" db="EMBL/GenBank/DDBJ databases">
        <title>Large-scale comparative analyses of tick genomes elucidate their genetic diversity and vector capacities.</title>
        <authorList>
            <person name="Jia N."/>
            <person name="Wang J."/>
            <person name="Shi W."/>
            <person name="Du L."/>
            <person name="Sun Y."/>
            <person name="Zhan W."/>
            <person name="Jiang J."/>
            <person name="Wang Q."/>
            <person name="Zhang B."/>
            <person name="Ji P."/>
            <person name="Sakyi L.B."/>
            <person name="Cui X."/>
            <person name="Yuan T."/>
            <person name="Jiang B."/>
            <person name="Yang W."/>
            <person name="Lam T.T.-Y."/>
            <person name="Chang Q."/>
            <person name="Ding S."/>
            <person name="Wang X."/>
            <person name="Zhu J."/>
            <person name="Ruan X."/>
            <person name="Zhao L."/>
            <person name="Wei J."/>
            <person name="Que T."/>
            <person name="Du C."/>
            <person name="Cheng J."/>
            <person name="Dai P."/>
            <person name="Han X."/>
            <person name="Huang E."/>
            <person name="Gao Y."/>
            <person name="Liu J."/>
            <person name="Shao H."/>
            <person name="Ye R."/>
            <person name="Li L."/>
            <person name="Wei W."/>
            <person name="Wang X."/>
            <person name="Wang C."/>
            <person name="Yang T."/>
            <person name="Huo Q."/>
            <person name="Li W."/>
            <person name="Guo W."/>
            <person name="Chen H."/>
            <person name="Zhou L."/>
            <person name="Ni X."/>
            <person name="Tian J."/>
            <person name="Zhou Y."/>
            <person name="Sheng Y."/>
            <person name="Liu T."/>
            <person name="Pan Y."/>
            <person name="Xia L."/>
            <person name="Li J."/>
            <person name="Zhao F."/>
            <person name="Cao W."/>
        </authorList>
    </citation>
    <scope>NUCLEOTIDE SEQUENCE</scope>
    <source>
        <strain evidence="1">Hyas-2018</strain>
    </source>
</reference>
<evidence type="ECO:0000313" key="1">
    <source>
        <dbReference type="EMBL" id="KAH6929143.1"/>
    </source>
</evidence>
<protein>
    <submittedName>
        <fullName evidence="1">Uncharacterized protein</fullName>
    </submittedName>
</protein>
<comment type="caution">
    <text evidence="1">The sequence shown here is derived from an EMBL/GenBank/DDBJ whole genome shotgun (WGS) entry which is preliminary data.</text>
</comment>
<gene>
    <name evidence="1" type="ORF">HPB50_023853</name>
</gene>
<proteinExistence type="predicted"/>
<dbReference type="Proteomes" id="UP000821845">
    <property type="component" value="Chromosome 6"/>
</dbReference>